<name>A0A926EUR1_9FIRM</name>
<keyword evidence="1" id="KW-1133">Transmembrane helix</keyword>
<feature type="transmembrane region" description="Helical" evidence="1">
    <location>
        <begin position="215"/>
        <end position="233"/>
    </location>
</feature>
<dbReference type="Proteomes" id="UP000601171">
    <property type="component" value="Unassembled WGS sequence"/>
</dbReference>
<comment type="caution">
    <text evidence="2">The sequence shown here is derived from an EMBL/GenBank/DDBJ whole genome shotgun (WGS) entry which is preliminary data.</text>
</comment>
<dbReference type="EMBL" id="JACRTG010000033">
    <property type="protein sequence ID" value="MBC8589271.1"/>
    <property type="molecule type" value="Genomic_DNA"/>
</dbReference>
<reference evidence="2" key="1">
    <citation type="submission" date="2020-08" db="EMBL/GenBank/DDBJ databases">
        <title>Genome public.</title>
        <authorList>
            <person name="Liu C."/>
            <person name="Sun Q."/>
        </authorList>
    </citation>
    <scope>NUCLEOTIDE SEQUENCE</scope>
    <source>
        <strain evidence="2">BX21</strain>
    </source>
</reference>
<keyword evidence="3" id="KW-1185">Reference proteome</keyword>
<keyword evidence="1" id="KW-0472">Membrane</keyword>
<sequence>MENKENKVDNTTFENAAKSYYKSVHFWGQLTLVLGIIFSCVAAVYLGFIKGYFPGWKPIITAFLSIFGVMGFVFLDLPSVITNNILMGPAAQYMSSLTGNVANMRLPSALSAKAAVDCGPVGGPKEHIIASIGVVASTIVNTSFLIIMVVAGTFIIKILPENIQNMLNYILPALFGAIFIQFALMDWKASIVALAVSVLMLTVLASVIPTSYQAFLTVVACIIINVLWTNATIKKNEAADSTEN</sequence>
<dbReference type="RefSeq" id="WP_262430736.1">
    <property type="nucleotide sequence ID" value="NZ_JACRTG010000033.1"/>
</dbReference>
<feature type="transmembrane region" description="Helical" evidence="1">
    <location>
        <begin position="60"/>
        <end position="81"/>
    </location>
</feature>
<feature type="transmembrane region" description="Helical" evidence="1">
    <location>
        <begin position="128"/>
        <end position="154"/>
    </location>
</feature>
<evidence type="ECO:0000313" key="2">
    <source>
        <dbReference type="EMBL" id="MBC8589271.1"/>
    </source>
</evidence>
<accession>A0A926EUR1</accession>
<feature type="transmembrane region" description="Helical" evidence="1">
    <location>
        <begin position="190"/>
        <end position="208"/>
    </location>
</feature>
<evidence type="ECO:0000313" key="3">
    <source>
        <dbReference type="Proteomes" id="UP000601171"/>
    </source>
</evidence>
<gene>
    <name evidence="2" type="ORF">H8707_13705</name>
</gene>
<organism evidence="2 3">
    <name type="scientific">Paratissierella segnis</name>
    <dbReference type="NCBI Taxonomy" id="2763679"/>
    <lineage>
        <taxon>Bacteria</taxon>
        <taxon>Bacillati</taxon>
        <taxon>Bacillota</taxon>
        <taxon>Tissierellia</taxon>
        <taxon>Tissierellales</taxon>
        <taxon>Tissierellaceae</taxon>
        <taxon>Paratissierella</taxon>
    </lineage>
</organism>
<keyword evidence="1" id="KW-0812">Transmembrane</keyword>
<proteinExistence type="predicted"/>
<feature type="transmembrane region" description="Helical" evidence="1">
    <location>
        <begin position="166"/>
        <end position="184"/>
    </location>
</feature>
<evidence type="ECO:0000256" key="1">
    <source>
        <dbReference type="SAM" id="Phobius"/>
    </source>
</evidence>
<feature type="transmembrane region" description="Helical" evidence="1">
    <location>
        <begin position="26"/>
        <end position="48"/>
    </location>
</feature>
<dbReference type="AlphaFoldDB" id="A0A926EUR1"/>
<protein>
    <submittedName>
        <fullName evidence="2">Uncharacterized protein</fullName>
    </submittedName>
</protein>